<dbReference type="Proteomes" id="UP000824120">
    <property type="component" value="Chromosome 8"/>
</dbReference>
<evidence type="ECO:0000313" key="1">
    <source>
        <dbReference type="EMBL" id="KAG5590316.1"/>
    </source>
</evidence>
<accession>A0A9J5XSN8</accession>
<comment type="caution">
    <text evidence="1">The sequence shown here is derived from an EMBL/GenBank/DDBJ whole genome shotgun (WGS) entry which is preliminary data.</text>
</comment>
<name>A0A9J5XSN8_SOLCO</name>
<gene>
    <name evidence="1" type="ORF">H5410_040830</name>
</gene>
<organism evidence="1 2">
    <name type="scientific">Solanum commersonii</name>
    <name type="common">Commerson's wild potato</name>
    <name type="synonym">Commerson's nightshade</name>
    <dbReference type="NCBI Taxonomy" id="4109"/>
    <lineage>
        <taxon>Eukaryota</taxon>
        <taxon>Viridiplantae</taxon>
        <taxon>Streptophyta</taxon>
        <taxon>Embryophyta</taxon>
        <taxon>Tracheophyta</taxon>
        <taxon>Spermatophyta</taxon>
        <taxon>Magnoliopsida</taxon>
        <taxon>eudicotyledons</taxon>
        <taxon>Gunneridae</taxon>
        <taxon>Pentapetalae</taxon>
        <taxon>asterids</taxon>
        <taxon>lamiids</taxon>
        <taxon>Solanales</taxon>
        <taxon>Solanaceae</taxon>
        <taxon>Solanoideae</taxon>
        <taxon>Solaneae</taxon>
        <taxon>Solanum</taxon>
    </lineage>
</organism>
<keyword evidence="2" id="KW-1185">Reference proteome</keyword>
<dbReference type="OrthoDB" id="1328154at2759"/>
<dbReference type="EMBL" id="JACXVP010000008">
    <property type="protein sequence ID" value="KAG5590316.1"/>
    <property type="molecule type" value="Genomic_DNA"/>
</dbReference>
<sequence>MGEASGSASQEPVQKLGKMTIERAEGIEKEAVDLHIAFHPDLTGLQLRIGGCLVTDEEMENLTDRYPLTKSAALLSRTGPAFLEPLDNDEATVDEEMDEDDDVEEEANALLVFDGIHYGQAYGMLREVRTSFVRLS</sequence>
<proteinExistence type="predicted"/>
<evidence type="ECO:0000313" key="2">
    <source>
        <dbReference type="Proteomes" id="UP000824120"/>
    </source>
</evidence>
<protein>
    <submittedName>
        <fullName evidence="1">Uncharacterized protein</fullName>
    </submittedName>
</protein>
<dbReference type="AlphaFoldDB" id="A0A9J5XSN8"/>
<reference evidence="1 2" key="1">
    <citation type="submission" date="2020-09" db="EMBL/GenBank/DDBJ databases">
        <title>De no assembly of potato wild relative species, Solanum commersonii.</title>
        <authorList>
            <person name="Cho K."/>
        </authorList>
    </citation>
    <scope>NUCLEOTIDE SEQUENCE [LARGE SCALE GENOMIC DNA]</scope>
    <source>
        <strain evidence="1">LZ3.2</strain>
        <tissue evidence="1">Leaf</tissue>
    </source>
</reference>